<dbReference type="AlphaFoldDB" id="A0A511Z5C6"/>
<name>A0A511Z5C6_9BACL</name>
<dbReference type="InterPro" id="IPR010434">
    <property type="entry name" value="DUF1033"/>
</dbReference>
<dbReference type="GO" id="GO:0003677">
    <property type="term" value="F:DNA binding"/>
    <property type="evidence" value="ECO:0007669"/>
    <property type="project" value="UniProtKB-KW"/>
</dbReference>
<dbReference type="EMBL" id="BJYL01000012">
    <property type="protein sequence ID" value="GEN82653.1"/>
    <property type="molecule type" value="Genomic_DNA"/>
</dbReference>
<dbReference type="Pfam" id="PF06279">
    <property type="entry name" value="DUF1033"/>
    <property type="match status" value="1"/>
</dbReference>
<evidence type="ECO:0000313" key="1">
    <source>
        <dbReference type="EMBL" id="GEN82653.1"/>
    </source>
</evidence>
<accession>A0A511Z5C6</accession>
<evidence type="ECO:0000313" key="2">
    <source>
        <dbReference type="Proteomes" id="UP000321901"/>
    </source>
</evidence>
<organism evidence="1 2">
    <name type="scientific">Sporosarcina luteola</name>
    <dbReference type="NCBI Taxonomy" id="582850"/>
    <lineage>
        <taxon>Bacteria</taxon>
        <taxon>Bacillati</taxon>
        <taxon>Bacillota</taxon>
        <taxon>Bacilli</taxon>
        <taxon>Bacillales</taxon>
        <taxon>Caryophanaceae</taxon>
        <taxon>Sporosarcina</taxon>
    </lineage>
</organism>
<reference evidence="1 2" key="1">
    <citation type="submission" date="2019-07" db="EMBL/GenBank/DDBJ databases">
        <title>Whole genome shotgun sequence of Sporosarcina luteola NBRC 105378.</title>
        <authorList>
            <person name="Hosoyama A."/>
            <person name="Uohara A."/>
            <person name="Ohji S."/>
            <person name="Ichikawa N."/>
        </authorList>
    </citation>
    <scope>NUCLEOTIDE SEQUENCE [LARGE SCALE GENOMIC DNA]</scope>
    <source>
        <strain evidence="1 2">NBRC 105378</strain>
    </source>
</reference>
<dbReference type="RefSeq" id="WP_147055881.1">
    <property type="nucleotide sequence ID" value="NZ_BJYL01000012.1"/>
</dbReference>
<dbReference type="OrthoDB" id="2389779at2"/>
<keyword evidence="2" id="KW-1185">Reference proteome</keyword>
<proteinExistence type="predicted"/>
<sequence>MEYEVVYMKADYEPWWMFEDWEKMVQVRKHFETAEEAKGYLGELKNEFSAKYNYAEERNDCFFAYWSDCERMFCEGCDEDLQIFHGIISLVNGKPASITLINNSNI</sequence>
<protein>
    <submittedName>
        <fullName evidence="1">DNA-binding protein</fullName>
    </submittedName>
</protein>
<comment type="caution">
    <text evidence="1">The sequence shown here is derived from an EMBL/GenBank/DDBJ whole genome shotgun (WGS) entry which is preliminary data.</text>
</comment>
<keyword evidence="1" id="KW-0238">DNA-binding</keyword>
<gene>
    <name evidence="1" type="ORF">SLU01_09650</name>
</gene>
<dbReference type="Proteomes" id="UP000321901">
    <property type="component" value="Unassembled WGS sequence"/>
</dbReference>